<dbReference type="Pfam" id="PF25898">
    <property type="entry name" value="LolA_2nd_metazoa"/>
    <property type="match status" value="2"/>
</dbReference>
<keyword evidence="2" id="KW-0812">Transmembrane</keyword>
<dbReference type="InterPro" id="IPR058831">
    <property type="entry name" value="LolA-like_dom_2nd"/>
</dbReference>
<dbReference type="PANTHER" id="PTHR36902">
    <property type="entry name" value="ENRICHED IN SURFACE-LABELED PROTEOME PROTEIN 9"/>
    <property type="match status" value="1"/>
</dbReference>
<name>A0AAV2HR27_LYMST</name>
<reference evidence="6 7" key="1">
    <citation type="submission" date="2024-04" db="EMBL/GenBank/DDBJ databases">
        <authorList>
            <consortium name="Genoscope - CEA"/>
            <person name="William W."/>
        </authorList>
    </citation>
    <scope>NUCLEOTIDE SEQUENCE [LARGE SCALE GENOMIC DNA]</scope>
</reference>
<feature type="domain" description="DUF7959" evidence="5">
    <location>
        <begin position="494"/>
        <end position="560"/>
    </location>
</feature>
<feature type="domain" description="LolA-like" evidence="4">
    <location>
        <begin position="45"/>
        <end position="232"/>
    </location>
</feature>
<dbReference type="InterPro" id="IPR058265">
    <property type="entry name" value="DUF7959"/>
</dbReference>
<evidence type="ECO:0000259" key="5">
    <source>
        <dbReference type="Pfam" id="PF25899"/>
    </source>
</evidence>
<keyword evidence="2" id="KW-1133">Transmembrane helix</keyword>
<dbReference type="Pfam" id="PF25899">
    <property type="entry name" value="DUF7959"/>
    <property type="match status" value="1"/>
</dbReference>
<feature type="region of interest" description="Disordered" evidence="1">
    <location>
        <begin position="619"/>
        <end position="642"/>
    </location>
</feature>
<keyword evidence="2" id="KW-0472">Membrane</keyword>
<dbReference type="AlphaFoldDB" id="A0AAV2HR27"/>
<organism evidence="6 7">
    <name type="scientific">Lymnaea stagnalis</name>
    <name type="common">Great pond snail</name>
    <name type="synonym">Helix stagnalis</name>
    <dbReference type="NCBI Taxonomy" id="6523"/>
    <lineage>
        <taxon>Eukaryota</taxon>
        <taxon>Metazoa</taxon>
        <taxon>Spiralia</taxon>
        <taxon>Lophotrochozoa</taxon>
        <taxon>Mollusca</taxon>
        <taxon>Gastropoda</taxon>
        <taxon>Heterobranchia</taxon>
        <taxon>Euthyneura</taxon>
        <taxon>Panpulmonata</taxon>
        <taxon>Hygrophila</taxon>
        <taxon>Lymnaeoidea</taxon>
        <taxon>Lymnaeidae</taxon>
        <taxon>Lymnaea</taxon>
    </lineage>
</organism>
<comment type="caution">
    <text evidence="6">The sequence shown here is derived from an EMBL/GenBank/DDBJ whole genome shotgun (WGS) entry which is preliminary data.</text>
</comment>
<dbReference type="Proteomes" id="UP001497497">
    <property type="component" value="Unassembled WGS sequence"/>
</dbReference>
<feature type="chain" id="PRO_5043774482" evidence="3">
    <location>
        <begin position="33"/>
        <end position="734"/>
    </location>
</feature>
<dbReference type="EMBL" id="CAXITT010000216">
    <property type="protein sequence ID" value="CAL1535963.1"/>
    <property type="molecule type" value="Genomic_DNA"/>
</dbReference>
<accession>A0AAV2HR27</accession>
<protein>
    <submittedName>
        <fullName evidence="6">Uncharacterized protein</fullName>
    </submittedName>
</protein>
<evidence type="ECO:0000313" key="7">
    <source>
        <dbReference type="Proteomes" id="UP001497497"/>
    </source>
</evidence>
<keyword evidence="3" id="KW-0732">Signal</keyword>
<dbReference type="PANTHER" id="PTHR36902:SF1">
    <property type="entry name" value="ENRICHED IN SURFACE-LABELED PROTEOME PROTEIN 9"/>
    <property type="match status" value="1"/>
</dbReference>
<evidence type="ECO:0000256" key="1">
    <source>
        <dbReference type="SAM" id="MobiDB-lite"/>
    </source>
</evidence>
<feature type="domain" description="LolA-like" evidence="4">
    <location>
        <begin position="251"/>
        <end position="468"/>
    </location>
</feature>
<evidence type="ECO:0000256" key="2">
    <source>
        <dbReference type="SAM" id="Phobius"/>
    </source>
</evidence>
<feature type="transmembrane region" description="Helical" evidence="2">
    <location>
        <begin position="687"/>
        <end position="710"/>
    </location>
</feature>
<sequence>MFIFHAVMGPDKGFGWLRLFHLVLLCKPLTSSFLCDPSVTPNITNKTPRLPNITSSYVAYMEVWNSHSQKIGYMEEYVDQDNNMAAVRQYGQYDPGDVYTHITDYNTSQVFTIAQTNQGVTCTVTEINSYDVFILPYNLVNNKKHLVSTSALLQFGGGLAMSYLGPEQVRGKAADHWQGCSRDNITLVTTMNDIYFTANGWGTANSEDPTPLLTKMTQLIPSPGQEFQESIQRDFVFFQTSIRDRSIFQLPSAMYCEGRKSSKPFPNIPDNFQFQSEFIALHLHEVGRYDVWYNKNAKLVRTDSKPLPGDGAVLKFSPRTTIRDYNTGIEYITDLQTGGCEVTPVVPDRSSSLLVDFRLVGMMSPIELFNLDKDNFTYSGQTVVRGINTDTWIGKRTGLDSEENTTFIWTWHFTTDEWSSIRYGEDMKTVPIQLAINSAEKDLHYVYNIYDFSPNDLDLNIFDVTSCYRDVDYHQIHFCLEGDPKVASNLPRLFENQLANTLADVMAVSVLRISNVKPVSSSTGACVTFTLYDSPNVTLGTVSNLTSTSDSISALKKFMDMRTKILFTDNNVSTTFVGVPWSVWNEIHYANGSVIVFSDPLVTTSVVSTEDVHWTSTTTLSVPPMTTTTGSTDKKMPPQSASPLVSSALTREVTQASARETTQVQAAKQCVSINEHSQEQFWSIGRIAGLSVGLCLGGVLIGVILARFTSKCKLNVKLKRSERFTRGGLDYSMM</sequence>
<feature type="signal peptide" evidence="3">
    <location>
        <begin position="1"/>
        <end position="32"/>
    </location>
</feature>
<evidence type="ECO:0000256" key="3">
    <source>
        <dbReference type="SAM" id="SignalP"/>
    </source>
</evidence>
<evidence type="ECO:0000259" key="4">
    <source>
        <dbReference type="Pfam" id="PF25898"/>
    </source>
</evidence>
<keyword evidence="7" id="KW-1185">Reference proteome</keyword>
<gene>
    <name evidence="6" type="ORF">GSLYS_00009890001</name>
</gene>
<proteinExistence type="predicted"/>
<feature type="compositionally biased region" description="Low complexity" evidence="1">
    <location>
        <begin position="619"/>
        <end position="629"/>
    </location>
</feature>
<evidence type="ECO:0000313" key="6">
    <source>
        <dbReference type="EMBL" id="CAL1535963.1"/>
    </source>
</evidence>